<dbReference type="EMBL" id="CM055101">
    <property type="protein sequence ID" value="KAJ7542074.1"/>
    <property type="molecule type" value="Genomic_DNA"/>
</dbReference>
<dbReference type="Proteomes" id="UP001162992">
    <property type="component" value="Chromosome 10"/>
</dbReference>
<comment type="caution">
    <text evidence="1">The sequence shown here is derived from an EMBL/GenBank/DDBJ whole genome shotgun (WGS) entry which is preliminary data.</text>
</comment>
<sequence>MLQRILCPNPRGFGEQPNRRSKKSSSRDNRGSRPRDGLGFWRVCGKNKHSLDRKKRKIMAMAGFLVTRILNRAARACTTSAQLDRTAKVLSQKCSTSPLASSFLWRLSTPARAYSSKSAGSDVIGIDLGTTNSCVAVMEGKTPKVIENSEGARTTPSVVAFTPKGERLVGTPAKRQAVTNPTNTLFGTKRLIGRQFDDAQTQKEMKMVPFKIVRAPNGDAWVEAGGQKYSPSQVGAFILGKMKDTAEAYLGRSVSKAVITVPAYFNDAQRQATKDAGKIAGLEVLRIINEPTAASLSYGMDKKEGLVAVFDLGGGTFDISILEISGGVFEVKATNGDTFLGGEDFDNALVQHLLNEFKKDQGIDLASDRLALQRLREAAEKAKVELSSTAQTDINLPFITADSSGAKHLNLTLTRSRFEALVNDLIERTKQPCRDCLKDAGVTAKEVDEVLLVGGMTRMPKVQEVVNNIFGKEPSKGVNPDEVVAMGAAIQGGVLRGDVKDILLLDVTPLSLGIETLGGVFTRLITRNTTIPTKKSQVFSTAADGQTQVGVKVLQGEREMAADNKLLGQFDLVGIPPAPRGVPQIEVAFDIDANGIVNVSARDKATNKEQAITIQSSGGLSESEIEKMVKDAELYAQKDKEKKQLIDAKNDADTFVYSTEKSLSEYKDKLPKEVIDNIQSSLEDLKKAVQTENVDDIKQKLTAAQSASMKIGETLSKQSGSGTSGNTSTSGEQATEAEYEDAKQEKK</sequence>
<proteinExistence type="predicted"/>
<protein>
    <submittedName>
        <fullName evidence="1">Uncharacterized protein</fullName>
    </submittedName>
</protein>
<gene>
    <name evidence="1" type="ORF">O6H91_10G088200</name>
</gene>
<organism evidence="1 2">
    <name type="scientific">Diphasiastrum complanatum</name>
    <name type="common">Issler's clubmoss</name>
    <name type="synonym">Lycopodium complanatum</name>
    <dbReference type="NCBI Taxonomy" id="34168"/>
    <lineage>
        <taxon>Eukaryota</taxon>
        <taxon>Viridiplantae</taxon>
        <taxon>Streptophyta</taxon>
        <taxon>Embryophyta</taxon>
        <taxon>Tracheophyta</taxon>
        <taxon>Lycopodiopsida</taxon>
        <taxon>Lycopodiales</taxon>
        <taxon>Lycopodiaceae</taxon>
        <taxon>Lycopodioideae</taxon>
        <taxon>Diphasiastrum</taxon>
    </lineage>
</organism>
<reference evidence="2" key="1">
    <citation type="journal article" date="2024" name="Proc. Natl. Acad. Sci. U.S.A.">
        <title>Extraordinary preservation of gene collinearity over three hundred million years revealed in homosporous lycophytes.</title>
        <authorList>
            <person name="Li C."/>
            <person name="Wickell D."/>
            <person name="Kuo L.Y."/>
            <person name="Chen X."/>
            <person name="Nie B."/>
            <person name="Liao X."/>
            <person name="Peng D."/>
            <person name="Ji J."/>
            <person name="Jenkins J."/>
            <person name="Williams M."/>
            <person name="Shu S."/>
            <person name="Plott C."/>
            <person name="Barry K."/>
            <person name="Rajasekar S."/>
            <person name="Grimwood J."/>
            <person name="Han X."/>
            <person name="Sun S."/>
            <person name="Hou Z."/>
            <person name="He W."/>
            <person name="Dai G."/>
            <person name="Sun C."/>
            <person name="Schmutz J."/>
            <person name="Leebens-Mack J.H."/>
            <person name="Li F.W."/>
            <person name="Wang L."/>
        </authorList>
    </citation>
    <scope>NUCLEOTIDE SEQUENCE [LARGE SCALE GENOMIC DNA]</scope>
    <source>
        <strain evidence="2">cv. PW_Plant_1</strain>
    </source>
</reference>
<accession>A0ACC2CJB3</accession>
<keyword evidence="2" id="KW-1185">Reference proteome</keyword>
<evidence type="ECO:0000313" key="1">
    <source>
        <dbReference type="EMBL" id="KAJ7542074.1"/>
    </source>
</evidence>
<evidence type="ECO:0000313" key="2">
    <source>
        <dbReference type="Proteomes" id="UP001162992"/>
    </source>
</evidence>
<name>A0ACC2CJB3_DIPCM</name>